<accession>A0A8H4MYK8</accession>
<dbReference type="InterPro" id="IPR001138">
    <property type="entry name" value="Zn2Cys6_DnaBD"/>
</dbReference>
<feature type="compositionally biased region" description="Low complexity" evidence="2">
    <location>
        <begin position="87"/>
        <end position="101"/>
    </location>
</feature>
<protein>
    <recommendedName>
        <fullName evidence="3">Zn(2)-C6 fungal-type domain-containing protein</fullName>
    </recommendedName>
</protein>
<dbReference type="PANTHER" id="PTHR38111:SF2">
    <property type="entry name" value="FINGER DOMAIN PROTEIN, PUTATIVE (AFU_ORTHOLOGUE AFUA_1G01560)-RELATED"/>
    <property type="match status" value="1"/>
</dbReference>
<evidence type="ECO:0000256" key="1">
    <source>
        <dbReference type="ARBA" id="ARBA00023242"/>
    </source>
</evidence>
<dbReference type="PROSITE" id="PS50048">
    <property type="entry name" value="ZN2_CY6_FUNGAL_2"/>
    <property type="match status" value="1"/>
</dbReference>
<dbReference type="Gene3D" id="4.10.240.10">
    <property type="entry name" value="Zn(2)-C6 fungal-type DNA-binding domain"/>
    <property type="match status" value="1"/>
</dbReference>
<evidence type="ECO:0000313" key="5">
    <source>
        <dbReference type="Proteomes" id="UP000572817"/>
    </source>
</evidence>
<feature type="region of interest" description="Disordered" evidence="2">
    <location>
        <begin position="83"/>
        <end position="109"/>
    </location>
</feature>
<evidence type="ECO:0000259" key="3">
    <source>
        <dbReference type="PROSITE" id="PS50048"/>
    </source>
</evidence>
<name>A0A8H4MYK8_9PEZI</name>
<dbReference type="PANTHER" id="PTHR38111">
    <property type="entry name" value="ZN(2)-C6 FUNGAL-TYPE DOMAIN-CONTAINING PROTEIN-RELATED"/>
    <property type="match status" value="1"/>
</dbReference>
<dbReference type="OrthoDB" id="5126878at2759"/>
<keyword evidence="1" id="KW-0539">Nucleus</keyword>
<dbReference type="InterPro" id="IPR053178">
    <property type="entry name" value="Osmoadaptation_assoc"/>
</dbReference>
<keyword evidence="5" id="KW-1185">Reference proteome</keyword>
<evidence type="ECO:0000256" key="2">
    <source>
        <dbReference type="SAM" id="MobiDB-lite"/>
    </source>
</evidence>
<sequence>MPEAMVGVAGRSKGCKTCRRRRIKCDQARPDCSNCRKSGRFCEGYPENNFIQVTFEKPSTASSAHSPESSGAAVLFPTIKSPGESASTLKSPTTSQTSPSTALDTDPDTSFNKLLPIQDTLAPSASAIPSSLSLLAFQDNILISFTRENLLRGVDDYPTLFQAPLTPSTLPLTSTSLLSLSTTYFALSHPASTAPSSPLLLARHARYTTALSAVNAALGAPPSRRHPPPLDLLSAVTTLALHEFLSPSSPAGWIAHCLGLARLFELWGPPAVARSPPARRLFETVRPVMVLAALAARQRSVFAEEAWRRVPWEGGGAIKDRVHVLLDVLAAASGLVEGRGLDGAGSVQAGAERRGLLGQARTLLAELDAWQAGWDRAFPQTREEAAGLVSSAPVGVDEDGLVGPLWRTVWRYGNLYFANVAALSDAVRIFLLLFVSAVAGPGAGVDQDGQRRALYEAATDICRSVDYHLLDFQDGAGSFFILFPLRMAWQAFGSGDSPEAKWVEQVMDGISGGTRGGRWTVANQLVRTGQVGRDE</sequence>
<evidence type="ECO:0000313" key="4">
    <source>
        <dbReference type="EMBL" id="KAF4303939.1"/>
    </source>
</evidence>
<proteinExistence type="predicted"/>
<dbReference type="GO" id="GO:0008270">
    <property type="term" value="F:zinc ion binding"/>
    <property type="evidence" value="ECO:0007669"/>
    <property type="project" value="InterPro"/>
</dbReference>
<dbReference type="GO" id="GO:0000981">
    <property type="term" value="F:DNA-binding transcription factor activity, RNA polymerase II-specific"/>
    <property type="evidence" value="ECO:0007669"/>
    <property type="project" value="InterPro"/>
</dbReference>
<dbReference type="EMBL" id="WWBZ02000051">
    <property type="protein sequence ID" value="KAF4303939.1"/>
    <property type="molecule type" value="Genomic_DNA"/>
</dbReference>
<dbReference type="Proteomes" id="UP000572817">
    <property type="component" value="Unassembled WGS sequence"/>
</dbReference>
<gene>
    <name evidence="4" type="ORF">GTA08_BOTSDO07668</name>
</gene>
<feature type="domain" description="Zn(2)-C6 fungal-type" evidence="3">
    <location>
        <begin position="14"/>
        <end position="42"/>
    </location>
</feature>
<organism evidence="4 5">
    <name type="scientific">Botryosphaeria dothidea</name>
    <dbReference type="NCBI Taxonomy" id="55169"/>
    <lineage>
        <taxon>Eukaryota</taxon>
        <taxon>Fungi</taxon>
        <taxon>Dikarya</taxon>
        <taxon>Ascomycota</taxon>
        <taxon>Pezizomycotina</taxon>
        <taxon>Dothideomycetes</taxon>
        <taxon>Dothideomycetes incertae sedis</taxon>
        <taxon>Botryosphaeriales</taxon>
        <taxon>Botryosphaeriaceae</taxon>
        <taxon>Botryosphaeria</taxon>
    </lineage>
</organism>
<reference evidence="4" key="1">
    <citation type="submission" date="2020-04" db="EMBL/GenBank/DDBJ databases">
        <title>Genome Assembly and Annotation of Botryosphaeria dothidea sdau 11-99, a Latent Pathogen of Apple Fruit Ring Rot in China.</title>
        <authorList>
            <person name="Yu C."/>
            <person name="Diao Y."/>
            <person name="Lu Q."/>
            <person name="Zhao J."/>
            <person name="Cui S."/>
            <person name="Peng C."/>
            <person name="He B."/>
            <person name="Liu H."/>
        </authorList>
    </citation>
    <scope>NUCLEOTIDE SEQUENCE [LARGE SCALE GENOMIC DNA]</scope>
    <source>
        <strain evidence="4">Sdau11-99</strain>
    </source>
</reference>
<dbReference type="SMART" id="SM00066">
    <property type="entry name" value="GAL4"/>
    <property type="match status" value="1"/>
</dbReference>
<comment type="caution">
    <text evidence="4">The sequence shown here is derived from an EMBL/GenBank/DDBJ whole genome shotgun (WGS) entry which is preliminary data.</text>
</comment>
<dbReference type="SUPFAM" id="SSF57701">
    <property type="entry name" value="Zn2/Cys6 DNA-binding domain"/>
    <property type="match status" value="1"/>
</dbReference>
<dbReference type="CDD" id="cd00067">
    <property type="entry name" value="GAL4"/>
    <property type="match status" value="1"/>
</dbReference>
<dbReference type="Pfam" id="PF00172">
    <property type="entry name" value="Zn_clus"/>
    <property type="match status" value="1"/>
</dbReference>
<dbReference type="AlphaFoldDB" id="A0A8H4MYK8"/>
<dbReference type="InterPro" id="IPR036864">
    <property type="entry name" value="Zn2-C6_fun-type_DNA-bd_sf"/>
</dbReference>
<dbReference type="PROSITE" id="PS00463">
    <property type="entry name" value="ZN2_CY6_FUNGAL_1"/>
    <property type="match status" value="1"/>
</dbReference>